<evidence type="ECO:0000256" key="1">
    <source>
        <dbReference type="SAM" id="Coils"/>
    </source>
</evidence>
<keyword evidence="1" id="KW-0175">Coiled coil</keyword>
<sequence length="594" mass="64970">MFKKTAHFLLPLIILLAISISSVRADDLLDIQNQIDQKNSLYWQTQQSLDQIKKDIAYLSSSIYSTAAEAEEANKKVAEISSELSKVEDDLNSKKNELRSIVEIRDRQIRQFYKHPGDNPLELFINAGGFSDFTQGMAFQKRVLGTSKGIIESVNKEVIQVEKTRKEIVKAKAELEALANDINSQLASLRSNYYYSTYQQSSLSNKLTGLQNELQNLTSKQQELLAAKFAASGNNQTVGDSAPPSEPLPNPGFSPAYVFLTYGYPHRVGMSQYGAYGRAKAGQSYGTILHAYYNNVSVGGYTTPTRINVAGVGIIPFEDNYLKGIAEMPSYWSMEALKAQAVAARTYALAYTSWASYIGNEGAYLSQRSICTSTACQVYNAGKVTDPAAARWRQAVDATRGVVITYGGVPITSYYASTAGGYTMLPTEIGWSYNPPYLKKIRDFGPSGAYEGPAYGNSPWYHTFWNGKYCGGTFPWLNKTEVSDLFNAALLSQANSSYNQYLSPTDGCLGPAGWSGTQIINKLNQIGIAPVGTLVNGGILIGFDGAGSTSSITFVSNNYPGGKTFSGSFFRSVFNLRALGRLVILTSLYDVLIR</sequence>
<gene>
    <name evidence="4" type="ORF">A2172_00760</name>
</gene>
<evidence type="ECO:0000256" key="2">
    <source>
        <dbReference type="SAM" id="SignalP"/>
    </source>
</evidence>
<organism evidence="4 5">
    <name type="scientific">Candidatus Woykebacteria bacterium RBG_13_40_15</name>
    <dbReference type="NCBI Taxonomy" id="1802593"/>
    <lineage>
        <taxon>Bacteria</taxon>
        <taxon>Candidatus Woykeibacteriota</taxon>
    </lineage>
</organism>
<dbReference type="STRING" id="1802593.A2172_00760"/>
<protein>
    <recommendedName>
        <fullName evidence="3">Sporulation stage II protein D amidase enhancer LytB N-terminal domain-containing protein</fullName>
    </recommendedName>
</protein>
<reference evidence="4 5" key="1">
    <citation type="journal article" date="2016" name="Nat. Commun.">
        <title>Thousands of microbial genomes shed light on interconnected biogeochemical processes in an aquifer system.</title>
        <authorList>
            <person name="Anantharaman K."/>
            <person name="Brown C.T."/>
            <person name="Hug L.A."/>
            <person name="Sharon I."/>
            <person name="Castelle C.J."/>
            <person name="Probst A.J."/>
            <person name="Thomas B.C."/>
            <person name="Singh A."/>
            <person name="Wilkins M.J."/>
            <person name="Karaoz U."/>
            <person name="Brodie E.L."/>
            <person name="Williams K.H."/>
            <person name="Hubbard S.S."/>
            <person name="Banfield J.F."/>
        </authorList>
    </citation>
    <scope>NUCLEOTIDE SEQUENCE [LARGE SCALE GENOMIC DNA]</scope>
</reference>
<comment type="caution">
    <text evidence="4">The sequence shown here is derived from an EMBL/GenBank/DDBJ whole genome shotgun (WGS) entry which is preliminary data.</text>
</comment>
<dbReference type="GO" id="GO:0030435">
    <property type="term" value="P:sporulation resulting in formation of a cellular spore"/>
    <property type="evidence" value="ECO:0007669"/>
    <property type="project" value="InterPro"/>
</dbReference>
<dbReference type="InterPro" id="IPR013486">
    <property type="entry name" value="SpoIID/LytB"/>
</dbReference>
<dbReference type="Gene3D" id="6.10.250.3150">
    <property type="match status" value="1"/>
</dbReference>
<dbReference type="AlphaFoldDB" id="A0A1G1W8X0"/>
<feature type="coiled-coil region" evidence="1">
    <location>
        <begin position="70"/>
        <end position="97"/>
    </location>
</feature>
<dbReference type="Pfam" id="PF08486">
    <property type="entry name" value="SpoIID"/>
    <property type="match status" value="1"/>
</dbReference>
<dbReference type="EMBL" id="MHCP01000015">
    <property type="protein sequence ID" value="OGY24061.1"/>
    <property type="molecule type" value="Genomic_DNA"/>
</dbReference>
<proteinExistence type="predicted"/>
<dbReference type="NCBIfam" id="TIGR02669">
    <property type="entry name" value="SpoIID_LytB"/>
    <property type="match status" value="1"/>
</dbReference>
<accession>A0A1G1W8X0</accession>
<evidence type="ECO:0000259" key="3">
    <source>
        <dbReference type="Pfam" id="PF08486"/>
    </source>
</evidence>
<evidence type="ECO:0000313" key="4">
    <source>
        <dbReference type="EMBL" id="OGY24061.1"/>
    </source>
</evidence>
<dbReference type="InterPro" id="IPR013693">
    <property type="entry name" value="SpoIID/LytB_N"/>
</dbReference>
<keyword evidence="2" id="KW-0732">Signal</keyword>
<feature type="signal peptide" evidence="2">
    <location>
        <begin position="1"/>
        <end position="25"/>
    </location>
</feature>
<feature type="coiled-coil region" evidence="1">
    <location>
        <begin position="154"/>
        <end position="227"/>
    </location>
</feature>
<name>A0A1G1W8X0_9BACT</name>
<dbReference type="Proteomes" id="UP000176631">
    <property type="component" value="Unassembled WGS sequence"/>
</dbReference>
<feature type="domain" description="Sporulation stage II protein D amidase enhancer LytB N-terminal" evidence="3">
    <location>
        <begin position="320"/>
        <end position="406"/>
    </location>
</feature>
<evidence type="ECO:0000313" key="5">
    <source>
        <dbReference type="Proteomes" id="UP000176631"/>
    </source>
</evidence>
<feature type="chain" id="PRO_5009581157" description="Sporulation stage II protein D amidase enhancer LytB N-terminal domain-containing protein" evidence="2">
    <location>
        <begin position="26"/>
        <end position="594"/>
    </location>
</feature>